<dbReference type="SUPFAM" id="SSF52540">
    <property type="entry name" value="P-loop containing nucleoside triphosphate hydrolases"/>
    <property type="match status" value="1"/>
</dbReference>
<dbReference type="InterPro" id="IPR013563">
    <property type="entry name" value="Oligopep_ABC_C"/>
</dbReference>
<keyword evidence="11" id="KW-0472">Membrane</keyword>
<dbReference type="EC" id="7.4.2.10" evidence="14"/>
<protein>
    <recommendedName>
        <fullName evidence="15">Glutathione import ATP-binding protein GsiA</fullName>
        <ecNumber evidence="14">7.4.2.10</ecNumber>
    </recommendedName>
</protein>
<gene>
    <name evidence="18" type="ORF">GCM10009788_04500</name>
</gene>
<dbReference type="RefSeq" id="WP_141005902.1">
    <property type="nucleotide sequence ID" value="NZ_BAAAOR010000004.1"/>
</dbReference>
<evidence type="ECO:0000256" key="11">
    <source>
        <dbReference type="ARBA" id="ARBA00023136"/>
    </source>
</evidence>
<keyword evidence="3" id="KW-0813">Transport</keyword>
<dbReference type="InterPro" id="IPR027417">
    <property type="entry name" value="P-loop_NTPase"/>
</dbReference>
<accession>A0ABN1ZTG6</accession>
<dbReference type="InterPro" id="IPR003439">
    <property type="entry name" value="ABC_transporter-like_ATP-bd"/>
</dbReference>
<evidence type="ECO:0000313" key="19">
    <source>
        <dbReference type="Proteomes" id="UP001500842"/>
    </source>
</evidence>
<evidence type="ECO:0000313" key="18">
    <source>
        <dbReference type="EMBL" id="GAA1504276.1"/>
    </source>
</evidence>
<organism evidence="18 19">
    <name type="scientific">Nocardioides humi</name>
    <dbReference type="NCBI Taxonomy" id="449461"/>
    <lineage>
        <taxon>Bacteria</taxon>
        <taxon>Bacillati</taxon>
        <taxon>Actinomycetota</taxon>
        <taxon>Actinomycetes</taxon>
        <taxon>Propionibacteriales</taxon>
        <taxon>Nocardioidaceae</taxon>
        <taxon>Nocardioides</taxon>
    </lineage>
</organism>
<reference evidence="18 19" key="1">
    <citation type="journal article" date="2019" name="Int. J. Syst. Evol. Microbiol.">
        <title>The Global Catalogue of Microorganisms (GCM) 10K type strain sequencing project: providing services to taxonomists for standard genome sequencing and annotation.</title>
        <authorList>
            <consortium name="The Broad Institute Genomics Platform"/>
            <consortium name="The Broad Institute Genome Sequencing Center for Infectious Disease"/>
            <person name="Wu L."/>
            <person name="Ma J."/>
        </authorList>
    </citation>
    <scope>NUCLEOTIDE SEQUENCE [LARGE SCALE GENOMIC DNA]</scope>
    <source>
        <strain evidence="18 19">JCM 14942</strain>
    </source>
</reference>
<dbReference type="CDD" id="cd03257">
    <property type="entry name" value="ABC_NikE_OppD_transporters"/>
    <property type="match status" value="1"/>
</dbReference>
<comment type="caution">
    <text evidence="18">The sequence shown here is derived from an EMBL/GenBank/DDBJ whole genome shotgun (WGS) entry which is preliminary data.</text>
</comment>
<dbReference type="EMBL" id="BAAAOR010000004">
    <property type="protein sequence ID" value="GAA1504276.1"/>
    <property type="molecule type" value="Genomic_DNA"/>
</dbReference>
<comment type="subunit">
    <text evidence="2">The complex is composed of two ATP-binding proteins (GsiA), two transmembrane proteins (GsiC and GsiD) and a solute-binding protein (GsiB).</text>
</comment>
<evidence type="ECO:0000256" key="7">
    <source>
        <dbReference type="ARBA" id="ARBA00022741"/>
    </source>
</evidence>
<evidence type="ECO:0000256" key="8">
    <source>
        <dbReference type="ARBA" id="ARBA00022801"/>
    </source>
</evidence>
<dbReference type="InterPro" id="IPR017871">
    <property type="entry name" value="ABC_transporter-like_CS"/>
</dbReference>
<keyword evidence="4" id="KW-1003">Cell membrane</keyword>
<keyword evidence="10" id="KW-1278">Translocase</keyword>
<dbReference type="SMART" id="SM00382">
    <property type="entry name" value="AAA"/>
    <property type="match status" value="1"/>
</dbReference>
<dbReference type="PROSITE" id="PS00211">
    <property type="entry name" value="ABC_TRANSPORTER_1"/>
    <property type="match status" value="1"/>
</dbReference>
<dbReference type="PANTHER" id="PTHR43776:SF15">
    <property type="entry name" value="GLUTATHIONE IMPORT ATP-BINDING PROTEIN GSIA"/>
    <property type="match status" value="1"/>
</dbReference>
<dbReference type="InterPro" id="IPR003593">
    <property type="entry name" value="AAA+_ATPase"/>
</dbReference>
<sequence>MSTVLETPEVAPTSGRRRPLILVNDLTKTFGNGVRAVSDVNLTLYAGETLGIVGESGCGKSTTAKMMLRLLEPDSGEVLFDGADIHRLRGRELKALRRRLQVVPQNPQTSLNPRLTIAESIAFNMSAHGFSRAERARRIPDLLDRVGLDPSYGERHPHQMSGGQLQRAAIARALATDPEVVICDEAVSALDKSVQAQVLNLLADLQRELGIAYVFISHDLAVVEHISDRVAVMYLGRVVEEGAAEEIWNDPRHPYTATLLSSTPGPDRSRIVLDGELPNPAAPPSGCGFRTRCPLAADVCAQEWPTLTVRTPLHHASCVHQDPVPLMRPA</sequence>
<comment type="subcellular location">
    <subcellularLocation>
        <location evidence="1">Cell inner membrane</location>
    </subcellularLocation>
</comment>
<dbReference type="NCBIfam" id="TIGR01727">
    <property type="entry name" value="oligo_HPY"/>
    <property type="match status" value="1"/>
</dbReference>
<proteinExistence type="inferred from homology"/>
<feature type="domain" description="ABC transporter" evidence="17">
    <location>
        <begin position="21"/>
        <end position="260"/>
    </location>
</feature>
<evidence type="ECO:0000256" key="16">
    <source>
        <dbReference type="ARBA" id="ARBA00047640"/>
    </source>
</evidence>
<dbReference type="InterPro" id="IPR050319">
    <property type="entry name" value="ABC_transp_ATP-bind"/>
</dbReference>
<dbReference type="Pfam" id="PF00005">
    <property type="entry name" value="ABC_tran"/>
    <property type="match status" value="1"/>
</dbReference>
<dbReference type="PROSITE" id="PS50893">
    <property type="entry name" value="ABC_TRANSPORTER_2"/>
    <property type="match status" value="1"/>
</dbReference>
<dbReference type="PANTHER" id="PTHR43776">
    <property type="entry name" value="TRANSPORT ATP-BINDING PROTEIN"/>
    <property type="match status" value="1"/>
</dbReference>
<evidence type="ECO:0000256" key="12">
    <source>
        <dbReference type="ARBA" id="ARBA00037530"/>
    </source>
</evidence>
<evidence type="ECO:0000256" key="4">
    <source>
        <dbReference type="ARBA" id="ARBA00022475"/>
    </source>
</evidence>
<keyword evidence="5" id="KW-0997">Cell inner membrane</keyword>
<evidence type="ECO:0000259" key="17">
    <source>
        <dbReference type="PROSITE" id="PS50893"/>
    </source>
</evidence>
<evidence type="ECO:0000256" key="1">
    <source>
        <dbReference type="ARBA" id="ARBA00004533"/>
    </source>
</evidence>
<dbReference type="GO" id="GO:0005524">
    <property type="term" value="F:ATP binding"/>
    <property type="evidence" value="ECO:0007669"/>
    <property type="project" value="UniProtKB-KW"/>
</dbReference>
<evidence type="ECO:0000256" key="3">
    <source>
        <dbReference type="ARBA" id="ARBA00022448"/>
    </source>
</evidence>
<dbReference type="Gene3D" id="3.40.50.300">
    <property type="entry name" value="P-loop containing nucleotide triphosphate hydrolases"/>
    <property type="match status" value="1"/>
</dbReference>
<evidence type="ECO:0000256" key="15">
    <source>
        <dbReference type="ARBA" id="ARBA00041187"/>
    </source>
</evidence>
<evidence type="ECO:0000256" key="5">
    <source>
        <dbReference type="ARBA" id="ARBA00022519"/>
    </source>
</evidence>
<keyword evidence="9 18" id="KW-0067">ATP-binding</keyword>
<evidence type="ECO:0000256" key="14">
    <source>
        <dbReference type="ARBA" id="ARBA00039050"/>
    </source>
</evidence>
<keyword evidence="7" id="KW-0547">Nucleotide-binding</keyword>
<dbReference type="Proteomes" id="UP001500842">
    <property type="component" value="Unassembled WGS sequence"/>
</dbReference>
<evidence type="ECO:0000256" key="13">
    <source>
        <dbReference type="ARBA" id="ARBA00038416"/>
    </source>
</evidence>
<keyword evidence="19" id="KW-1185">Reference proteome</keyword>
<evidence type="ECO:0000256" key="9">
    <source>
        <dbReference type="ARBA" id="ARBA00022840"/>
    </source>
</evidence>
<comment type="function">
    <text evidence="12">Part of the ABC transporter complex GsiABCD involved in glutathione import. Responsible for energy coupling to the transport system.</text>
</comment>
<evidence type="ECO:0000256" key="2">
    <source>
        <dbReference type="ARBA" id="ARBA00011469"/>
    </source>
</evidence>
<name>A0ABN1ZTG6_9ACTN</name>
<keyword evidence="6" id="KW-0677">Repeat</keyword>
<keyword evidence="8" id="KW-0378">Hydrolase</keyword>
<evidence type="ECO:0000256" key="6">
    <source>
        <dbReference type="ARBA" id="ARBA00022737"/>
    </source>
</evidence>
<comment type="similarity">
    <text evidence="13">Belongs to the ABC transporter superfamily. Glutathione importer (TC 3.A.1.5.11) family.</text>
</comment>
<comment type="catalytic activity">
    <reaction evidence="16">
        <text>glutathione(out) + ATP + H2O = glutathione(in) + ADP + phosphate + H(+)</text>
        <dbReference type="Rhea" id="RHEA:29791"/>
        <dbReference type="ChEBI" id="CHEBI:15377"/>
        <dbReference type="ChEBI" id="CHEBI:15378"/>
        <dbReference type="ChEBI" id="CHEBI:30616"/>
        <dbReference type="ChEBI" id="CHEBI:43474"/>
        <dbReference type="ChEBI" id="CHEBI:57925"/>
        <dbReference type="ChEBI" id="CHEBI:456216"/>
        <dbReference type="EC" id="7.4.2.10"/>
    </reaction>
</comment>
<dbReference type="Pfam" id="PF08352">
    <property type="entry name" value="oligo_HPY"/>
    <property type="match status" value="1"/>
</dbReference>
<evidence type="ECO:0000256" key="10">
    <source>
        <dbReference type="ARBA" id="ARBA00022967"/>
    </source>
</evidence>